<accession>A0A8K0GF09</accession>
<evidence type="ECO:0000256" key="1">
    <source>
        <dbReference type="SAM" id="Phobius"/>
    </source>
</evidence>
<dbReference type="OrthoDB" id="6361347at2759"/>
<protein>
    <recommendedName>
        <fullName evidence="2">ER-bound oxygenase mpaB/mpaB'/Rubber oxygenase catalytic domain-containing protein</fullName>
    </recommendedName>
</protein>
<feature type="transmembrane region" description="Helical" evidence="1">
    <location>
        <begin position="66"/>
        <end position="87"/>
    </location>
</feature>
<evidence type="ECO:0000313" key="3">
    <source>
        <dbReference type="EMBL" id="KAF2897269.1"/>
    </source>
</evidence>
<dbReference type="PANTHER" id="PTHR37159">
    <property type="entry name" value="GH11867P"/>
    <property type="match status" value="1"/>
</dbReference>
<dbReference type="Proteomes" id="UP000801492">
    <property type="component" value="Unassembled WGS sequence"/>
</dbReference>
<keyword evidence="4" id="KW-1185">Reference proteome</keyword>
<name>A0A8K0GF09_IGNLU</name>
<keyword evidence="1" id="KW-0812">Transmembrane</keyword>
<keyword evidence="1" id="KW-1133">Transmembrane helix</keyword>
<reference evidence="3" key="1">
    <citation type="submission" date="2019-08" db="EMBL/GenBank/DDBJ databases">
        <title>The genome of the North American firefly Photinus pyralis.</title>
        <authorList>
            <consortium name="Photinus pyralis genome working group"/>
            <person name="Fallon T.R."/>
            <person name="Sander Lower S.E."/>
            <person name="Weng J.-K."/>
        </authorList>
    </citation>
    <scope>NUCLEOTIDE SEQUENCE</scope>
    <source>
        <strain evidence="3">TRF0915ILg1</strain>
        <tissue evidence="3">Whole body</tissue>
    </source>
</reference>
<dbReference type="PANTHER" id="PTHR37159:SF1">
    <property type="entry name" value="GH11867P"/>
    <property type="match status" value="1"/>
</dbReference>
<feature type="domain" description="ER-bound oxygenase mpaB/mpaB'/Rubber oxygenase catalytic" evidence="2">
    <location>
        <begin position="58"/>
        <end position="222"/>
    </location>
</feature>
<dbReference type="GO" id="GO:0016491">
    <property type="term" value="F:oxidoreductase activity"/>
    <property type="evidence" value="ECO:0007669"/>
    <property type="project" value="InterPro"/>
</dbReference>
<dbReference type="EMBL" id="VTPC01004360">
    <property type="protein sequence ID" value="KAF2897269.1"/>
    <property type="molecule type" value="Genomic_DNA"/>
</dbReference>
<keyword evidence="1" id="KW-0472">Membrane</keyword>
<dbReference type="InterPro" id="IPR018713">
    <property type="entry name" value="MPAB/Lcp_cat_dom"/>
</dbReference>
<dbReference type="AlphaFoldDB" id="A0A8K0GF09"/>
<organism evidence="3 4">
    <name type="scientific">Ignelater luminosus</name>
    <name type="common">Cucubano</name>
    <name type="synonym">Pyrophorus luminosus</name>
    <dbReference type="NCBI Taxonomy" id="2038154"/>
    <lineage>
        <taxon>Eukaryota</taxon>
        <taxon>Metazoa</taxon>
        <taxon>Ecdysozoa</taxon>
        <taxon>Arthropoda</taxon>
        <taxon>Hexapoda</taxon>
        <taxon>Insecta</taxon>
        <taxon>Pterygota</taxon>
        <taxon>Neoptera</taxon>
        <taxon>Endopterygota</taxon>
        <taxon>Coleoptera</taxon>
        <taxon>Polyphaga</taxon>
        <taxon>Elateriformia</taxon>
        <taxon>Elateroidea</taxon>
        <taxon>Elateridae</taxon>
        <taxon>Agrypninae</taxon>
        <taxon>Pyrophorini</taxon>
        <taxon>Ignelater</taxon>
    </lineage>
</organism>
<dbReference type="Pfam" id="PF09995">
    <property type="entry name" value="MPAB_Lcp_cat"/>
    <property type="match status" value="1"/>
</dbReference>
<gene>
    <name evidence="3" type="ORF">ILUMI_08909</name>
</gene>
<comment type="caution">
    <text evidence="3">The sequence shown here is derived from an EMBL/GenBank/DDBJ whole genome shotgun (WGS) entry which is preliminary data.</text>
</comment>
<evidence type="ECO:0000313" key="4">
    <source>
        <dbReference type="Proteomes" id="UP000801492"/>
    </source>
</evidence>
<evidence type="ECO:0000259" key="2">
    <source>
        <dbReference type="Pfam" id="PF09995"/>
    </source>
</evidence>
<sequence>MDVNNTYKDQICVEEQINLFVNEYTPEPCDGSCTRFHDKETLPKFYDEEKFKIGQQFYHKHLFSMLLGKLLGLVTLLSTPSILKILIFTKMSSEPMTAYKRYMATVFHTCVWYENDFKPGSKLWRSIAAVKNMHNAASKKSCAIGSQPILQRDMGLTQFGFMGFVIVRSELIGIHNASQKELEGFVHLWRVIGYILGIDDRFNICRSSVEETKQLCEALLERIFVPNIKMQDPQYLQMADALINGMQVMEPSLDTKAYMTYLNKLLNYNLNNNESKIPDIELTSYQRFLVNVISLVTYYLKYNVVRWIYNIKQIISFWLLRHFPFIAFFKFSYKNSYVSIHIDRKST</sequence>
<proteinExistence type="predicted"/>